<evidence type="ECO:0000313" key="2">
    <source>
        <dbReference type="EMBL" id="ENU21343.1"/>
    </source>
</evidence>
<dbReference type="Gene3D" id="2.115.10.20">
    <property type="entry name" value="Glycosyl hydrolase domain, family 43"/>
    <property type="match status" value="1"/>
</dbReference>
<accession>N8QDS0</accession>
<name>N8QDS0_9GAMM</name>
<protein>
    <recommendedName>
        <fullName evidence="1">Glucosamine inositolphosphorylceramide transferase 1 N-terminal domain-containing protein</fullName>
    </recommendedName>
</protein>
<dbReference type="RefSeq" id="WP_004650196.1">
    <property type="nucleotide sequence ID" value="NZ_KB849170.1"/>
</dbReference>
<gene>
    <name evidence="2" type="ORF">F994_00049</name>
</gene>
<organism evidence="2 3">
    <name type="scientific">Acinetobacter bohemicus ANC 3994</name>
    <dbReference type="NCBI Taxonomy" id="1217715"/>
    <lineage>
        <taxon>Bacteria</taxon>
        <taxon>Pseudomonadati</taxon>
        <taxon>Pseudomonadota</taxon>
        <taxon>Gammaproteobacteria</taxon>
        <taxon>Moraxellales</taxon>
        <taxon>Moraxellaceae</taxon>
        <taxon>Acinetobacter</taxon>
    </lineage>
</organism>
<dbReference type="InterPro" id="IPR056442">
    <property type="entry name" value="GINT1_N"/>
</dbReference>
<dbReference type="Proteomes" id="UP000013086">
    <property type="component" value="Unassembled WGS sequence"/>
</dbReference>
<evidence type="ECO:0000259" key="1">
    <source>
        <dbReference type="Pfam" id="PF24793"/>
    </source>
</evidence>
<dbReference type="AlphaFoldDB" id="N8QDS0"/>
<dbReference type="SUPFAM" id="SSF75005">
    <property type="entry name" value="Arabinanase/levansucrase/invertase"/>
    <property type="match status" value="1"/>
</dbReference>
<dbReference type="HOGENOM" id="CLU_063385_0_0_6"/>
<sequence>MSISRIILKKWYKHQQNQQSKKFDSHWYIRFGWLDEPLHNQDQLKDLFEIHSPKKFTFADCFYVENQGRHFIFFEEVDDQHPVGFLSVLEIFKDGRSTEPQTILKLDYHLSYPCVFKVENDWYMIPESSANKTVELWKCTDFPTQWEKHSNLLEGIEAVDTTPFYHDGMWYLFTSTRRNCKKFGDRLDLFFTEDILNPNWQEHPQNPVCKGQQQFRMAGKPFMYQNKLVRPSQDSLKRYGGNIELKEITRLGPSEYHEQLLEVVVPHWNNADDGCHTINAEPDFVVLDAIRLSPKA</sequence>
<dbReference type="Pfam" id="PF24793">
    <property type="entry name" value="GINT1_N"/>
    <property type="match status" value="1"/>
</dbReference>
<feature type="domain" description="Glucosamine inositolphosphorylceramide transferase 1 N-terminal" evidence="1">
    <location>
        <begin position="52"/>
        <end position="263"/>
    </location>
</feature>
<dbReference type="PATRIC" id="fig|1217715.3.peg.47"/>
<dbReference type="eggNOG" id="COG0223">
    <property type="taxonomic scope" value="Bacteria"/>
</dbReference>
<reference evidence="2 3" key="1">
    <citation type="submission" date="2013-02" db="EMBL/GenBank/DDBJ databases">
        <title>The Genome Sequence of Acinetobacter sp. ANC 3994.</title>
        <authorList>
            <consortium name="The Broad Institute Genome Sequencing Platform"/>
            <consortium name="The Broad Institute Genome Sequencing Center for Infectious Disease"/>
            <person name="Cerqueira G."/>
            <person name="Feldgarden M."/>
            <person name="Courvalin P."/>
            <person name="Perichon B."/>
            <person name="Grillot-Courvalin C."/>
            <person name="Clermont D."/>
            <person name="Rocha E."/>
            <person name="Yoon E.-J."/>
            <person name="Nemec A."/>
            <person name="Walker B."/>
            <person name="Young S.K."/>
            <person name="Zeng Q."/>
            <person name="Gargeya S."/>
            <person name="Fitzgerald M."/>
            <person name="Haas B."/>
            <person name="Abouelleil A."/>
            <person name="Alvarado L."/>
            <person name="Arachchi H.M."/>
            <person name="Berlin A.M."/>
            <person name="Chapman S.B."/>
            <person name="Dewar J."/>
            <person name="Goldberg J."/>
            <person name="Griggs A."/>
            <person name="Gujja S."/>
            <person name="Hansen M."/>
            <person name="Howarth C."/>
            <person name="Imamovic A."/>
            <person name="Larimer J."/>
            <person name="McCowan C."/>
            <person name="Murphy C."/>
            <person name="Neiman D."/>
            <person name="Pearson M."/>
            <person name="Priest M."/>
            <person name="Roberts A."/>
            <person name="Saif S."/>
            <person name="Shea T."/>
            <person name="Sisk P."/>
            <person name="Sykes S."/>
            <person name="Wortman J."/>
            <person name="Nusbaum C."/>
            <person name="Birren B."/>
        </authorList>
    </citation>
    <scope>NUCLEOTIDE SEQUENCE [LARGE SCALE GENOMIC DNA]</scope>
    <source>
        <strain evidence="2 3">ANC 3994</strain>
    </source>
</reference>
<dbReference type="EMBL" id="APOH01000003">
    <property type="protein sequence ID" value="ENU21343.1"/>
    <property type="molecule type" value="Genomic_DNA"/>
</dbReference>
<comment type="caution">
    <text evidence="2">The sequence shown here is derived from an EMBL/GenBank/DDBJ whole genome shotgun (WGS) entry which is preliminary data.</text>
</comment>
<evidence type="ECO:0000313" key="3">
    <source>
        <dbReference type="Proteomes" id="UP000013086"/>
    </source>
</evidence>
<proteinExistence type="predicted"/>
<dbReference type="OrthoDB" id="3771157at2"/>
<dbReference type="InterPro" id="IPR023296">
    <property type="entry name" value="Glyco_hydro_beta-prop_sf"/>
</dbReference>